<dbReference type="Pfam" id="PF00225">
    <property type="entry name" value="Kinesin"/>
    <property type="match status" value="1"/>
</dbReference>
<feature type="compositionally biased region" description="Acidic residues" evidence="9">
    <location>
        <begin position="614"/>
        <end position="628"/>
    </location>
</feature>
<evidence type="ECO:0000256" key="9">
    <source>
        <dbReference type="SAM" id="MobiDB-lite"/>
    </source>
</evidence>
<dbReference type="InterPro" id="IPR027640">
    <property type="entry name" value="Kinesin-like_fam"/>
</dbReference>
<gene>
    <name evidence="11" type="ORF">SKAU_G00016770</name>
</gene>
<reference evidence="11" key="1">
    <citation type="journal article" date="2023" name="Science">
        <title>Genome structures resolve the early diversification of teleost fishes.</title>
        <authorList>
            <person name="Parey E."/>
            <person name="Louis A."/>
            <person name="Montfort J."/>
            <person name="Bouchez O."/>
            <person name="Roques C."/>
            <person name="Iampietro C."/>
            <person name="Lluch J."/>
            <person name="Castinel A."/>
            <person name="Donnadieu C."/>
            <person name="Desvignes T."/>
            <person name="Floi Bucao C."/>
            <person name="Jouanno E."/>
            <person name="Wen M."/>
            <person name="Mejri S."/>
            <person name="Dirks R."/>
            <person name="Jansen H."/>
            <person name="Henkel C."/>
            <person name="Chen W.J."/>
            <person name="Zahm M."/>
            <person name="Cabau C."/>
            <person name="Klopp C."/>
            <person name="Thompson A.W."/>
            <person name="Robinson-Rechavi M."/>
            <person name="Braasch I."/>
            <person name="Lecointre G."/>
            <person name="Bobe J."/>
            <person name="Postlethwait J.H."/>
            <person name="Berthelot C."/>
            <person name="Roest Crollius H."/>
            <person name="Guiguen Y."/>
        </authorList>
    </citation>
    <scope>NUCLEOTIDE SEQUENCE</scope>
    <source>
        <strain evidence="11">WJC10195</strain>
    </source>
</reference>
<evidence type="ECO:0000256" key="5">
    <source>
        <dbReference type="ARBA" id="ARBA00023054"/>
    </source>
</evidence>
<name>A0A9Q1GB46_SYNKA</name>
<evidence type="ECO:0000256" key="2">
    <source>
        <dbReference type="ARBA" id="ARBA00022490"/>
    </source>
</evidence>
<evidence type="ECO:0000313" key="12">
    <source>
        <dbReference type="Proteomes" id="UP001152622"/>
    </source>
</evidence>
<dbReference type="OrthoDB" id="3176171at2759"/>
<dbReference type="InterPro" id="IPR036961">
    <property type="entry name" value="Kinesin_motor_dom_sf"/>
</dbReference>
<evidence type="ECO:0000256" key="1">
    <source>
        <dbReference type="ARBA" id="ARBA00004245"/>
    </source>
</evidence>
<dbReference type="InterPro" id="IPR001752">
    <property type="entry name" value="Kinesin_motor_dom"/>
</dbReference>
<dbReference type="PRINTS" id="PR00380">
    <property type="entry name" value="KINESINHEAVY"/>
</dbReference>
<dbReference type="PANTHER" id="PTHR47969">
    <property type="entry name" value="CHROMOSOME-ASSOCIATED KINESIN KIF4A-RELATED"/>
    <property type="match status" value="1"/>
</dbReference>
<keyword evidence="6" id="KW-0206">Cytoskeleton</keyword>
<dbReference type="GO" id="GO:0007052">
    <property type="term" value="P:mitotic spindle organization"/>
    <property type="evidence" value="ECO:0007669"/>
    <property type="project" value="TreeGrafter"/>
</dbReference>
<dbReference type="SMART" id="SM00129">
    <property type="entry name" value="KISc"/>
    <property type="match status" value="1"/>
</dbReference>
<dbReference type="EMBL" id="JAINUF010000001">
    <property type="protein sequence ID" value="KAJ8380899.1"/>
    <property type="molecule type" value="Genomic_DNA"/>
</dbReference>
<accession>A0A9Q1GB46</accession>
<dbReference type="PANTHER" id="PTHR47969:SF15">
    <property type="entry name" value="CHROMOSOME-ASSOCIATED KINESIN KIF4A-RELATED"/>
    <property type="match status" value="1"/>
</dbReference>
<evidence type="ECO:0000256" key="7">
    <source>
        <dbReference type="PROSITE-ProRule" id="PRU00283"/>
    </source>
</evidence>
<feature type="region of interest" description="Disordered" evidence="9">
    <location>
        <begin position="1111"/>
        <end position="1203"/>
    </location>
</feature>
<keyword evidence="7" id="KW-0505">Motor protein</keyword>
<dbReference type="GO" id="GO:0008017">
    <property type="term" value="F:microtubule binding"/>
    <property type="evidence" value="ECO:0007669"/>
    <property type="project" value="InterPro"/>
</dbReference>
<feature type="coiled-coil region" evidence="8">
    <location>
        <begin position="1014"/>
        <end position="1048"/>
    </location>
</feature>
<dbReference type="AlphaFoldDB" id="A0A9Q1GB46"/>
<protein>
    <recommendedName>
        <fullName evidence="10">Kinesin motor domain-containing protein</fullName>
    </recommendedName>
</protein>
<dbReference type="GO" id="GO:0051231">
    <property type="term" value="P:spindle elongation"/>
    <property type="evidence" value="ECO:0007669"/>
    <property type="project" value="TreeGrafter"/>
</dbReference>
<dbReference type="GO" id="GO:0003777">
    <property type="term" value="F:microtubule motor activity"/>
    <property type="evidence" value="ECO:0007669"/>
    <property type="project" value="InterPro"/>
</dbReference>
<feature type="region of interest" description="Disordered" evidence="9">
    <location>
        <begin position="431"/>
        <end position="451"/>
    </location>
</feature>
<feature type="coiled-coil region" evidence="8">
    <location>
        <begin position="825"/>
        <end position="862"/>
    </location>
</feature>
<dbReference type="SUPFAM" id="SSF52540">
    <property type="entry name" value="P-loop containing nucleoside triphosphate hydrolases"/>
    <property type="match status" value="1"/>
</dbReference>
<feature type="coiled-coil region" evidence="8">
    <location>
        <begin position="462"/>
        <end position="510"/>
    </location>
</feature>
<evidence type="ECO:0000313" key="11">
    <source>
        <dbReference type="EMBL" id="KAJ8380899.1"/>
    </source>
</evidence>
<feature type="binding site" evidence="7">
    <location>
        <begin position="99"/>
        <end position="106"/>
    </location>
    <ligand>
        <name>ATP</name>
        <dbReference type="ChEBI" id="CHEBI:30616"/>
    </ligand>
</feature>
<keyword evidence="12" id="KW-1185">Reference proteome</keyword>
<dbReference type="Gene3D" id="3.40.850.10">
    <property type="entry name" value="Kinesin motor domain"/>
    <property type="match status" value="1"/>
</dbReference>
<evidence type="ECO:0000256" key="8">
    <source>
        <dbReference type="SAM" id="Coils"/>
    </source>
</evidence>
<dbReference type="Proteomes" id="UP001152622">
    <property type="component" value="Chromosome 1"/>
</dbReference>
<feature type="compositionally biased region" description="Polar residues" evidence="9">
    <location>
        <begin position="1127"/>
        <end position="1141"/>
    </location>
</feature>
<comment type="caution">
    <text evidence="11">The sequence shown here is derived from an EMBL/GenBank/DDBJ whole genome shotgun (WGS) entry which is preliminary data.</text>
</comment>
<feature type="compositionally biased region" description="Polar residues" evidence="9">
    <location>
        <begin position="802"/>
        <end position="816"/>
    </location>
</feature>
<comment type="subcellular location">
    <subcellularLocation>
        <location evidence="1">Cytoplasm</location>
        <location evidence="1">Cytoskeleton</location>
    </subcellularLocation>
</comment>
<dbReference type="GO" id="GO:0007018">
    <property type="term" value="P:microtubule-based movement"/>
    <property type="evidence" value="ECO:0007669"/>
    <property type="project" value="InterPro"/>
</dbReference>
<feature type="domain" description="Kinesin motor" evidence="10">
    <location>
        <begin position="19"/>
        <end position="344"/>
    </location>
</feature>
<feature type="region of interest" description="Disordered" evidence="9">
    <location>
        <begin position="788"/>
        <end position="821"/>
    </location>
</feature>
<dbReference type="InterPro" id="IPR027417">
    <property type="entry name" value="P-loop_NTPase"/>
</dbReference>
<proteinExistence type="inferred from homology"/>
<organism evidence="11 12">
    <name type="scientific">Synaphobranchus kaupii</name>
    <name type="common">Kaup's arrowtooth eel</name>
    <dbReference type="NCBI Taxonomy" id="118154"/>
    <lineage>
        <taxon>Eukaryota</taxon>
        <taxon>Metazoa</taxon>
        <taxon>Chordata</taxon>
        <taxon>Craniata</taxon>
        <taxon>Vertebrata</taxon>
        <taxon>Euteleostomi</taxon>
        <taxon>Actinopterygii</taxon>
        <taxon>Neopterygii</taxon>
        <taxon>Teleostei</taxon>
        <taxon>Anguilliformes</taxon>
        <taxon>Synaphobranchidae</taxon>
        <taxon>Synaphobranchus</taxon>
    </lineage>
</organism>
<dbReference type="InterPro" id="IPR019821">
    <property type="entry name" value="Kinesin_motor_CS"/>
</dbReference>
<evidence type="ECO:0000259" key="10">
    <source>
        <dbReference type="PROSITE" id="PS50067"/>
    </source>
</evidence>
<feature type="compositionally biased region" description="Basic and acidic residues" evidence="9">
    <location>
        <begin position="788"/>
        <end position="801"/>
    </location>
</feature>
<feature type="region of interest" description="Disordered" evidence="9">
    <location>
        <begin position="614"/>
        <end position="633"/>
    </location>
</feature>
<evidence type="ECO:0000256" key="3">
    <source>
        <dbReference type="ARBA" id="ARBA00022741"/>
    </source>
</evidence>
<dbReference type="GO" id="GO:0005875">
    <property type="term" value="C:microtubule associated complex"/>
    <property type="evidence" value="ECO:0007669"/>
    <property type="project" value="TreeGrafter"/>
</dbReference>
<keyword evidence="4 7" id="KW-0067">ATP-binding</keyword>
<sequence>MRAVYDSGERASSAMAESRVKVAVRIRPLLPREALREPEVCVQVSLAHPGQVIVGNQRTFSFDFAFGPSAQQEEVYSSCVLPLVTSLLEGYNATVFAYGQTGSGKTYTISGGPVVSTPEGRSGIISRAVEEIFLRLAQMAGTTSTVRASYVEVYKDELRDLLELETSSKLLHIREDERGNTVLIGAREQEVQSGEEFLTLLEAGNAARRTGSNQMNEHSSRSHALLTIAVTQHRSDSALSVASKFHLVDLAGSERLTSAASSRHFQESVQINSGLLALGNVIRALAHPRRRAHVPYRDAKITRLLRDSLGGNARTLMIACVSPAPACLQESLSSLLFASRARAVHNQPTLNLERAGVEMGAELRALREMLREQGGAKCQQARLQTLQDQLAQQKRRSLQYRALTQEAAGLLLEARGSAPGPTHSLRVQEWLESQEELESESPAHNGNGRGAELGAEFQYTNVLQLRRELNKCQDALAADEQLFSEREQQVKELQEQMSSMQEQCEVHLATLQDERNWSRLQSEQLVEQQLVIERLRDLLSSSTCPSAGRPYSVPLITHLPGESRNRGSAAVRKVHTSPPAYSLERVMASFKMRSQLLKAQVEEEDQVMLHVQKDEEEEHQGAEEEEEDQSRTFRRSLNLTWTCRPCEHPSRGPTHAGRGLRLRSNLQLQSTPPAAGDGVCVEAESRCGIESAEVCSQRTSHAKNLHHLEAELRQSHAQQRITELGLNIRAKERPINDLLKTERNALQEQEGRVQRDRQALVSVYLQSERNRVEQERSMEQLKQESEQLKSALEDESKKKFEVQQQKTEVQHSSTESQVEEQRRWLEQEEERVLQQRRGLEELKEELQRREELLAHREALSQERSQIHLKKLRSSQVLGRDLLSLSTQLNMMDKELEQRSGAALERLCEEREQLCRRRDILDDRLRDGSVLTPEEEHILFQMEEAIEVLDAVVEYKNVSIQGRQWASAQATPPSEGDMMDRLSTLPPPHIKALLFNYFNKVVNLREEERRLLLFCEELQLQLQEQVGVVRELEAALQRLTLAADRQLTEQQREHQHSLQQLLHELTEARGEGAKQNVRSGEGRVQELEKELFFYKSTSRQLRRKLRELNPTISIEAPPSRGHGHESAESSLCNALAHSTQSEEVPPCSAQGRKRLGEEAGRRRGSGRVGSEPVRLSHPPRLQARRSNHLSFQEDSIEASRHQGQ</sequence>
<keyword evidence="2" id="KW-0963">Cytoplasm</keyword>
<keyword evidence="3 7" id="KW-0547">Nucleotide-binding</keyword>
<dbReference type="PROSITE" id="PS50067">
    <property type="entry name" value="KINESIN_MOTOR_2"/>
    <property type="match status" value="1"/>
</dbReference>
<evidence type="ECO:0000256" key="4">
    <source>
        <dbReference type="ARBA" id="ARBA00022840"/>
    </source>
</evidence>
<evidence type="ECO:0000256" key="6">
    <source>
        <dbReference type="ARBA" id="ARBA00023212"/>
    </source>
</evidence>
<feature type="coiled-coil region" evidence="8">
    <location>
        <begin position="376"/>
        <end position="403"/>
    </location>
</feature>
<keyword evidence="5 8" id="KW-0175">Coiled coil</keyword>
<dbReference type="GO" id="GO:0005524">
    <property type="term" value="F:ATP binding"/>
    <property type="evidence" value="ECO:0007669"/>
    <property type="project" value="UniProtKB-UniRule"/>
</dbReference>
<dbReference type="PROSITE" id="PS00411">
    <property type="entry name" value="KINESIN_MOTOR_1"/>
    <property type="match status" value="1"/>
</dbReference>
<comment type="similarity">
    <text evidence="7">Belongs to the TRAFAC class myosin-kinesin ATPase superfamily. Kinesin family.</text>
</comment>